<proteinExistence type="predicted"/>
<accession>A0ABV0KDS5</accession>
<gene>
    <name evidence="2" type="ORF">NDI38_02885</name>
</gene>
<evidence type="ECO:0008006" key="4">
    <source>
        <dbReference type="Google" id="ProtNLM"/>
    </source>
</evidence>
<keyword evidence="1" id="KW-1133">Transmembrane helix</keyword>
<feature type="transmembrane region" description="Helical" evidence="1">
    <location>
        <begin position="39"/>
        <end position="60"/>
    </location>
</feature>
<feature type="transmembrane region" description="Helical" evidence="1">
    <location>
        <begin position="137"/>
        <end position="157"/>
    </location>
</feature>
<evidence type="ECO:0000313" key="3">
    <source>
        <dbReference type="Proteomes" id="UP001476950"/>
    </source>
</evidence>
<name>A0ABV0KDS5_9CYAN</name>
<dbReference type="Proteomes" id="UP001476950">
    <property type="component" value="Unassembled WGS sequence"/>
</dbReference>
<keyword evidence="1" id="KW-0472">Membrane</keyword>
<reference evidence="2 3" key="1">
    <citation type="submission" date="2022-04" db="EMBL/GenBank/DDBJ databases">
        <title>Positive selection, recombination, and allopatry shape intraspecific diversity of widespread and dominant cyanobacteria.</title>
        <authorList>
            <person name="Wei J."/>
            <person name="Shu W."/>
            <person name="Hu C."/>
        </authorList>
    </citation>
    <scope>NUCLEOTIDE SEQUENCE [LARGE SCALE GENOMIC DNA]</scope>
    <source>
        <strain evidence="2 3">AS-A4</strain>
    </source>
</reference>
<feature type="transmembrane region" description="Helical" evidence="1">
    <location>
        <begin position="80"/>
        <end position="101"/>
    </location>
</feature>
<dbReference type="RefSeq" id="WP_242033601.1">
    <property type="nucleotide sequence ID" value="NZ_JAMPLM010000002.1"/>
</dbReference>
<dbReference type="PANTHER" id="PTHR36383">
    <property type="entry name" value="OS09G0529350 PROTEIN"/>
    <property type="match status" value="1"/>
</dbReference>
<evidence type="ECO:0000256" key="1">
    <source>
        <dbReference type="SAM" id="Phobius"/>
    </source>
</evidence>
<feature type="transmembrane region" description="Helical" evidence="1">
    <location>
        <begin position="113"/>
        <end position="131"/>
    </location>
</feature>
<comment type="caution">
    <text evidence="2">The sequence shown here is derived from an EMBL/GenBank/DDBJ whole genome shotgun (WGS) entry which is preliminary data.</text>
</comment>
<keyword evidence="3" id="KW-1185">Reference proteome</keyword>
<organism evidence="2 3">
    <name type="scientific">Stenomitos frigidus AS-A4</name>
    <dbReference type="NCBI Taxonomy" id="2933935"/>
    <lineage>
        <taxon>Bacteria</taxon>
        <taxon>Bacillati</taxon>
        <taxon>Cyanobacteriota</taxon>
        <taxon>Cyanophyceae</taxon>
        <taxon>Leptolyngbyales</taxon>
        <taxon>Leptolyngbyaceae</taxon>
        <taxon>Stenomitos</taxon>
    </lineage>
</organism>
<protein>
    <recommendedName>
        <fullName evidence="4">DUF4345 domain-containing protein</fullName>
    </recommendedName>
</protein>
<dbReference type="PANTHER" id="PTHR36383:SF1">
    <property type="entry name" value="PROTEIN, PUTATIVE-RELATED"/>
    <property type="match status" value="1"/>
</dbReference>
<sequence length="183" mass="19318">MTARMERDELTETAIAPLSATTSVSTETPLAERLESVKAGLIGALTASVIFGALVLAQGWLSLRFAQFAAWSPSADSLRLLIGGAIAALSGFLFGITYRYIIRQDQNPHLKSGAVLAFGLVRGLALMEGTLHESIALLPSALLPLVLLGAESLLLFAGTRLVLDSALADGWLKPFGALNSNKR</sequence>
<keyword evidence="1" id="KW-0812">Transmembrane</keyword>
<dbReference type="EMBL" id="JAMPLM010000002">
    <property type="protein sequence ID" value="MEP1057366.1"/>
    <property type="molecule type" value="Genomic_DNA"/>
</dbReference>
<evidence type="ECO:0000313" key="2">
    <source>
        <dbReference type="EMBL" id="MEP1057366.1"/>
    </source>
</evidence>